<gene>
    <name evidence="4" type="ORF">COW36_12410</name>
</gene>
<dbReference type="Pfam" id="PF12974">
    <property type="entry name" value="Phosphonate-bd"/>
    <property type="match status" value="1"/>
</dbReference>
<dbReference type="Proteomes" id="UP000231019">
    <property type="component" value="Unassembled WGS sequence"/>
</dbReference>
<evidence type="ECO:0000256" key="2">
    <source>
        <dbReference type="ARBA" id="ARBA00022729"/>
    </source>
</evidence>
<feature type="signal peptide" evidence="3">
    <location>
        <begin position="1"/>
        <end position="21"/>
    </location>
</feature>
<dbReference type="EMBL" id="PFFQ01000037">
    <property type="protein sequence ID" value="PIW16563.1"/>
    <property type="molecule type" value="Genomic_DNA"/>
</dbReference>
<dbReference type="NCBIfam" id="TIGR01098">
    <property type="entry name" value="3A0109s03R"/>
    <property type="match status" value="1"/>
</dbReference>
<dbReference type="CDD" id="cd01071">
    <property type="entry name" value="PBP2_PhnD_like"/>
    <property type="match status" value="1"/>
</dbReference>
<dbReference type="PROSITE" id="PS51257">
    <property type="entry name" value="PROKAR_LIPOPROTEIN"/>
    <property type="match status" value="1"/>
</dbReference>
<feature type="chain" id="PRO_5014824718" evidence="3">
    <location>
        <begin position="22"/>
        <end position="304"/>
    </location>
</feature>
<dbReference type="PANTHER" id="PTHR35841">
    <property type="entry name" value="PHOSPHONATES-BINDING PERIPLASMIC PROTEIN"/>
    <property type="match status" value="1"/>
</dbReference>
<organism evidence="4 5">
    <name type="scientific">bacterium (Candidatus Blackallbacteria) CG17_big_fil_post_rev_8_21_14_2_50_48_46</name>
    <dbReference type="NCBI Taxonomy" id="2014261"/>
    <lineage>
        <taxon>Bacteria</taxon>
        <taxon>Candidatus Blackallbacteria</taxon>
    </lineage>
</organism>
<evidence type="ECO:0000313" key="4">
    <source>
        <dbReference type="EMBL" id="PIW16563.1"/>
    </source>
</evidence>
<reference evidence="4 5" key="1">
    <citation type="submission" date="2017-09" db="EMBL/GenBank/DDBJ databases">
        <title>Depth-based differentiation of microbial function through sediment-hosted aquifers and enrichment of novel symbionts in the deep terrestrial subsurface.</title>
        <authorList>
            <person name="Probst A.J."/>
            <person name="Ladd B."/>
            <person name="Jarett J.K."/>
            <person name="Geller-Mcgrath D.E."/>
            <person name="Sieber C.M."/>
            <person name="Emerson J.B."/>
            <person name="Anantharaman K."/>
            <person name="Thomas B.C."/>
            <person name="Malmstrom R."/>
            <person name="Stieglmeier M."/>
            <person name="Klingl A."/>
            <person name="Woyke T."/>
            <person name="Ryan C.M."/>
            <person name="Banfield J.F."/>
        </authorList>
    </citation>
    <scope>NUCLEOTIDE SEQUENCE [LARGE SCALE GENOMIC DNA]</scope>
    <source>
        <strain evidence="4">CG17_big_fil_post_rev_8_21_14_2_50_48_46</strain>
    </source>
</reference>
<dbReference type="PANTHER" id="PTHR35841:SF1">
    <property type="entry name" value="PHOSPHONATES-BINDING PERIPLASMIC PROTEIN"/>
    <property type="match status" value="1"/>
</dbReference>
<evidence type="ECO:0000313" key="5">
    <source>
        <dbReference type="Proteomes" id="UP000231019"/>
    </source>
</evidence>
<dbReference type="SUPFAM" id="SSF53850">
    <property type="entry name" value="Periplasmic binding protein-like II"/>
    <property type="match status" value="1"/>
</dbReference>
<dbReference type="GO" id="GO:0043190">
    <property type="term" value="C:ATP-binding cassette (ABC) transporter complex"/>
    <property type="evidence" value="ECO:0007669"/>
    <property type="project" value="InterPro"/>
</dbReference>
<dbReference type="InterPro" id="IPR005770">
    <property type="entry name" value="PhnD"/>
</dbReference>
<evidence type="ECO:0000256" key="1">
    <source>
        <dbReference type="ARBA" id="ARBA00007162"/>
    </source>
</evidence>
<comment type="similarity">
    <text evidence="1">Belongs to the phosphate/phosphite/phosphonate binding protein family.</text>
</comment>
<proteinExistence type="inferred from homology"/>
<evidence type="ECO:0000256" key="3">
    <source>
        <dbReference type="SAM" id="SignalP"/>
    </source>
</evidence>
<name>A0A2M7G3Y2_9BACT</name>
<dbReference type="Gene3D" id="3.40.190.10">
    <property type="entry name" value="Periplasmic binding protein-like II"/>
    <property type="match status" value="2"/>
</dbReference>
<comment type="caution">
    <text evidence="4">The sequence shown here is derived from an EMBL/GenBank/DDBJ whole genome shotgun (WGS) entry which is preliminary data.</text>
</comment>
<accession>A0A2M7G3Y2</accession>
<dbReference type="AlphaFoldDB" id="A0A2M7G3Y2"/>
<protein>
    <submittedName>
        <fullName evidence="4">Phosphate/phosphite/phosphonate ABC transporter substrate-binding protein</fullName>
    </submittedName>
</protein>
<dbReference type="GO" id="GO:0055085">
    <property type="term" value="P:transmembrane transport"/>
    <property type="evidence" value="ECO:0007669"/>
    <property type="project" value="InterPro"/>
</dbReference>
<keyword evidence="2 3" id="KW-0732">Signal</keyword>
<sequence length="304" mass="33278">MKKWIPSALSAILLLGVMACAPGSEEKNDHKVLRLGLVPFETGEELLKDIQPLLNVIEKGMDMEVQPSVAADYTGVVESLKNKQLDAAFLSPASYVLAKQEANVRIIVKSQRNGSASYYGAIIVRADSPIHKLTDLKGKKFSFGDPISTSGHIFARKIMKEAGVNPDTDLDKVIYSGSHDATILAVLNDKVDAGATYADDNQGKSSAWSRFLKPEDLKKIRVLTYTEPIPSDTICVSEDFPEALTQRLQKTILDYSQSPEGKALIKKLYHFDGYVEANDADYKSVREGFAAAGIDLKAKLKKSP</sequence>